<evidence type="ECO:0000259" key="2">
    <source>
        <dbReference type="PROSITE" id="PS51031"/>
    </source>
</evidence>
<comment type="subcellular location">
    <subcellularLocation>
        <location evidence="1">Nucleus</location>
    </subcellularLocation>
</comment>
<dbReference type="Proteomes" id="UP000838878">
    <property type="component" value="Chromosome 7"/>
</dbReference>
<feature type="domain" description="BESS" evidence="2">
    <location>
        <begin position="87"/>
        <end position="126"/>
    </location>
</feature>
<dbReference type="InterPro" id="IPR039353">
    <property type="entry name" value="TF_Adf1"/>
</dbReference>
<evidence type="ECO:0000256" key="1">
    <source>
        <dbReference type="PROSITE-ProRule" id="PRU00371"/>
    </source>
</evidence>
<sequence length="131" mass="15329">MRTSFGRELKRQKNYGAGIGRKSEYKHYKQLIFLTNVMNIVEKEESDEEAEYVHYDDNQIKVNSALSIEHNNVDKPMDEDILSDREEDEDRLFLLSLHKTLQRIPKQKKIAIKIKMLSVLNEAVSEDDNSS</sequence>
<proteinExistence type="predicted"/>
<dbReference type="GO" id="GO:0005667">
    <property type="term" value="C:transcription regulator complex"/>
    <property type="evidence" value="ECO:0007669"/>
    <property type="project" value="TreeGrafter"/>
</dbReference>
<dbReference type="InterPro" id="IPR004210">
    <property type="entry name" value="BESS_motif"/>
</dbReference>
<protein>
    <recommendedName>
        <fullName evidence="2">BESS domain-containing protein</fullName>
    </recommendedName>
</protein>
<dbReference type="GO" id="GO:0003677">
    <property type="term" value="F:DNA binding"/>
    <property type="evidence" value="ECO:0007669"/>
    <property type="project" value="InterPro"/>
</dbReference>
<dbReference type="OrthoDB" id="6616165at2759"/>
<gene>
    <name evidence="3" type="ORF">BINO364_LOCUS13586</name>
</gene>
<feature type="non-terminal residue" evidence="3">
    <location>
        <position position="131"/>
    </location>
</feature>
<organism evidence="3 4">
    <name type="scientific">Brenthis ino</name>
    <name type="common">lesser marbled fritillary</name>
    <dbReference type="NCBI Taxonomy" id="405034"/>
    <lineage>
        <taxon>Eukaryota</taxon>
        <taxon>Metazoa</taxon>
        <taxon>Ecdysozoa</taxon>
        <taxon>Arthropoda</taxon>
        <taxon>Hexapoda</taxon>
        <taxon>Insecta</taxon>
        <taxon>Pterygota</taxon>
        <taxon>Neoptera</taxon>
        <taxon>Endopterygota</taxon>
        <taxon>Lepidoptera</taxon>
        <taxon>Glossata</taxon>
        <taxon>Ditrysia</taxon>
        <taxon>Papilionoidea</taxon>
        <taxon>Nymphalidae</taxon>
        <taxon>Heliconiinae</taxon>
        <taxon>Argynnini</taxon>
        <taxon>Brenthis</taxon>
    </lineage>
</organism>
<accession>A0A8J9UZ05</accession>
<keyword evidence="1" id="KW-0539">Nucleus</keyword>
<evidence type="ECO:0000313" key="3">
    <source>
        <dbReference type="EMBL" id="CAH0728362.1"/>
    </source>
</evidence>
<reference evidence="3" key="1">
    <citation type="submission" date="2021-12" db="EMBL/GenBank/DDBJ databases">
        <authorList>
            <person name="Martin H S."/>
        </authorList>
    </citation>
    <scope>NUCLEOTIDE SEQUENCE</scope>
</reference>
<evidence type="ECO:0000313" key="4">
    <source>
        <dbReference type="Proteomes" id="UP000838878"/>
    </source>
</evidence>
<dbReference type="EMBL" id="OV170227">
    <property type="protein sequence ID" value="CAH0728362.1"/>
    <property type="molecule type" value="Genomic_DNA"/>
</dbReference>
<dbReference type="Pfam" id="PF02944">
    <property type="entry name" value="BESS"/>
    <property type="match status" value="1"/>
</dbReference>
<keyword evidence="4" id="KW-1185">Reference proteome</keyword>
<name>A0A8J9UZ05_9NEOP</name>
<dbReference type="PANTHER" id="PTHR12243">
    <property type="entry name" value="MADF DOMAIN TRANSCRIPTION FACTOR"/>
    <property type="match status" value="1"/>
</dbReference>
<dbReference type="GO" id="GO:0005634">
    <property type="term" value="C:nucleus"/>
    <property type="evidence" value="ECO:0007669"/>
    <property type="project" value="UniProtKB-SubCell"/>
</dbReference>
<dbReference type="GO" id="GO:0006357">
    <property type="term" value="P:regulation of transcription by RNA polymerase II"/>
    <property type="evidence" value="ECO:0007669"/>
    <property type="project" value="TreeGrafter"/>
</dbReference>
<dbReference type="PANTHER" id="PTHR12243:SF67">
    <property type="entry name" value="COREPRESSOR OF PANGOLIN, ISOFORM A-RELATED"/>
    <property type="match status" value="1"/>
</dbReference>
<dbReference type="AlphaFoldDB" id="A0A8J9UZ05"/>
<dbReference type="PROSITE" id="PS51031">
    <property type="entry name" value="BESS"/>
    <property type="match status" value="1"/>
</dbReference>